<organism evidence="1 2">
    <name type="scientific">Limosilactobacillus equigenerosi DSM 18793 = JCM 14505</name>
    <dbReference type="NCBI Taxonomy" id="1423742"/>
    <lineage>
        <taxon>Bacteria</taxon>
        <taxon>Bacillati</taxon>
        <taxon>Bacillota</taxon>
        <taxon>Bacilli</taxon>
        <taxon>Lactobacillales</taxon>
        <taxon>Lactobacillaceae</taxon>
        <taxon>Limosilactobacillus</taxon>
    </lineage>
</organism>
<dbReference type="OrthoDB" id="2042927at2"/>
<keyword evidence="2" id="KW-1185">Reference proteome</keyword>
<reference evidence="1 2" key="1">
    <citation type="journal article" date="2015" name="Genome Announc.">
        <title>Expanding the biotechnology potential of lactobacilli through comparative genomics of 213 strains and associated genera.</title>
        <authorList>
            <person name="Sun Z."/>
            <person name="Harris H.M."/>
            <person name="McCann A."/>
            <person name="Guo C."/>
            <person name="Argimon S."/>
            <person name="Zhang W."/>
            <person name="Yang X."/>
            <person name="Jeffery I.B."/>
            <person name="Cooney J.C."/>
            <person name="Kagawa T.F."/>
            <person name="Liu W."/>
            <person name="Song Y."/>
            <person name="Salvetti E."/>
            <person name="Wrobel A."/>
            <person name="Rasinkangas P."/>
            <person name="Parkhill J."/>
            <person name="Rea M.C."/>
            <person name="O'Sullivan O."/>
            <person name="Ritari J."/>
            <person name="Douillard F.P."/>
            <person name="Paul Ross R."/>
            <person name="Yang R."/>
            <person name="Briner A.E."/>
            <person name="Felis G.E."/>
            <person name="de Vos W.M."/>
            <person name="Barrangou R."/>
            <person name="Klaenhammer T.R."/>
            <person name="Caufield P.W."/>
            <person name="Cui Y."/>
            <person name="Zhang H."/>
            <person name="O'Toole P.W."/>
        </authorList>
    </citation>
    <scope>NUCLEOTIDE SEQUENCE [LARGE SCALE GENOMIC DNA]</scope>
    <source>
        <strain evidence="1 2">DSM 18793</strain>
    </source>
</reference>
<protein>
    <recommendedName>
        <fullName evidence="3">Accessory Sec system protein Asp3</fullName>
    </recommendedName>
</protein>
<dbReference type="PATRIC" id="fig|1423742.4.peg.360"/>
<dbReference type="RefSeq" id="WP_056995803.1">
    <property type="nucleotide sequence ID" value="NZ_AZGC01000057.1"/>
</dbReference>
<dbReference type="Proteomes" id="UP000051084">
    <property type="component" value="Unassembled WGS sequence"/>
</dbReference>
<dbReference type="NCBIfam" id="TIGR03711">
    <property type="entry name" value="acc_sec_asp3"/>
    <property type="match status" value="1"/>
</dbReference>
<comment type="caution">
    <text evidence="1">The sequence shown here is derived from an EMBL/GenBank/DDBJ whole genome shotgun (WGS) entry which is preliminary data.</text>
</comment>
<evidence type="ECO:0000313" key="2">
    <source>
        <dbReference type="Proteomes" id="UP000051084"/>
    </source>
</evidence>
<dbReference type="AlphaFoldDB" id="A0A0R1UR17"/>
<accession>A0A0R1UR17</accession>
<dbReference type="EMBL" id="AZGC01000057">
    <property type="protein sequence ID" value="KRL92299.1"/>
    <property type="molecule type" value="Genomic_DNA"/>
</dbReference>
<proteinExistence type="predicted"/>
<dbReference type="Pfam" id="PF15432">
    <property type="entry name" value="Sec-ASP3"/>
    <property type="match status" value="1"/>
</dbReference>
<evidence type="ECO:0000313" key="1">
    <source>
        <dbReference type="EMBL" id="KRL92299.1"/>
    </source>
</evidence>
<evidence type="ECO:0008006" key="3">
    <source>
        <dbReference type="Google" id="ProtNLM"/>
    </source>
</evidence>
<name>A0A0R1UR17_9LACO</name>
<dbReference type="GO" id="GO:0015031">
    <property type="term" value="P:protein transport"/>
    <property type="evidence" value="ECO:0007669"/>
    <property type="project" value="InterPro"/>
</dbReference>
<dbReference type="InterPro" id="IPR022259">
    <property type="entry name" value="Acessory_Sec_prot_Asp3"/>
</dbReference>
<dbReference type="STRING" id="417373.GCA_001570685_01407"/>
<gene>
    <name evidence="1" type="ORF">FC21_GL000345</name>
</gene>
<sequence length="206" mass="24010">MQSMYMSTLYNYYYRGISNDIRDLIKDGYRYFGSSYQASANIYLSGSVIKKISLDQVYFENNLLPVGSVIYRWEMVANFDTSRSVPTLPILIPNMVYQVSVKATLREANSLYLRILFYNYAEEIVDIKIIKSLDGKFIYPVEADFYAIELVSAGLKSMYFHRLDIVPLTIDTENLSQEQVEALYIQQEKRTDSRNRIMNEVIKRGK</sequence>